<evidence type="ECO:0000313" key="7">
    <source>
        <dbReference type="EMBL" id="CAD9425988.1"/>
    </source>
</evidence>
<dbReference type="InterPro" id="IPR000169">
    <property type="entry name" value="Pept_cys_AS"/>
</dbReference>
<reference evidence="7" key="1">
    <citation type="submission" date="2021-01" db="EMBL/GenBank/DDBJ databases">
        <authorList>
            <person name="Corre E."/>
            <person name="Pelletier E."/>
            <person name="Niang G."/>
            <person name="Scheremetjew M."/>
            <person name="Finn R."/>
            <person name="Kale V."/>
            <person name="Holt S."/>
            <person name="Cochrane G."/>
            <person name="Meng A."/>
            <person name="Brown T."/>
            <person name="Cohen L."/>
        </authorList>
    </citation>
    <scope>NUCLEOTIDE SEQUENCE</scope>
    <source>
        <strain evidence="7">CCMP1381</strain>
    </source>
</reference>
<dbReference type="InterPro" id="IPR039417">
    <property type="entry name" value="Peptidase_C1A_papain-like"/>
</dbReference>
<dbReference type="InterPro" id="IPR000668">
    <property type="entry name" value="Peptidase_C1A_C"/>
</dbReference>
<keyword evidence="3" id="KW-1015">Disulfide bond</keyword>
<dbReference type="SMART" id="SM00645">
    <property type="entry name" value="Pept_C1"/>
    <property type="match status" value="1"/>
</dbReference>
<dbReference type="SUPFAM" id="SSF54001">
    <property type="entry name" value="Cysteine proteinases"/>
    <property type="match status" value="1"/>
</dbReference>
<dbReference type="Gene3D" id="3.90.70.10">
    <property type="entry name" value="Cysteine proteinases"/>
    <property type="match status" value="1"/>
</dbReference>
<dbReference type="Pfam" id="PF00112">
    <property type="entry name" value="Peptidase_C1"/>
    <property type="match status" value="1"/>
</dbReference>
<feature type="signal peptide" evidence="4">
    <location>
        <begin position="1"/>
        <end position="16"/>
    </location>
</feature>
<sequence>MMKLIVLSLALTSGSASFFTNNTRLQKNMWENFKSEYGREFEIVEDIERFEIFVENLKIIDERNAAEATAGGSGQHGINKFADISQAEFKKRYLTTVVPEEMLNRPRLGGLKPVQSGSTADWTGTYTTPVKDQGYCGSCWAFSVTEQLESDSMRTLGTDYILSPQQLVSCDSSDAGCNGGWPTTAYDYIEEAGGMVQETDYPYSSGSGTTGTCDSSSITDPVLTVTNYYTLSSETDMASHVVSTGPVAIALDASAWSSYTGGILSTCGTSIDHAVQAVGVDTSSYWKVRNSWGTSWGESGYIRLAYGDNTCGLTYIPTYVDAALA</sequence>
<dbReference type="InterPro" id="IPR038765">
    <property type="entry name" value="Papain-like_cys_pep_sf"/>
</dbReference>
<dbReference type="EMBL" id="HBGS01029077">
    <property type="protein sequence ID" value="CAD9425988.1"/>
    <property type="molecule type" value="Transcribed_RNA"/>
</dbReference>
<evidence type="ECO:0000259" key="5">
    <source>
        <dbReference type="SMART" id="SM00645"/>
    </source>
</evidence>
<dbReference type="PRINTS" id="PR00705">
    <property type="entry name" value="PAPAIN"/>
</dbReference>
<evidence type="ECO:0000256" key="2">
    <source>
        <dbReference type="ARBA" id="ARBA00023145"/>
    </source>
</evidence>
<dbReference type="InterPro" id="IPR013201">
    <property type="entry name" value="Prot_inhib_I29"/>
</dbReference>
<feature type="domain" description="Cathepsin propeptide inhibitor" evidence="6">
    <location>
        <begin position="30"/>
        <end position="89"/>
    </location>
</feature>
<dbReference type="PROSITE" id="PS00139">
    <property type="entry name" value="THIOL_PROTEASE_CYS"/>
    <property type="match status" value="1"/>
</dbReference>
<dbReference type="AlphaFoldDB" id="A0A7S2CHC7"/>
<proteinExistence type="inferred from homology"/>
<dbReference type="InterPro" id="IPR013128">
    <property type="entry name" value="Peptidase_C1A"/>
</dbReference>
<dbReference type="PANTHER" id="PTHR12411">
    <property type="entry name" value="CYSTEINE PROTEASE FAMILY C1-RELATED"/>
    <property type="match status" value="1"/>
</dbReference>
<dbReference type="InterPro" id="IPR025660">
    <property type="entry name" value="Pept_his_AS"/>
</dbReference>
<accession>A0A7S2CHC7</accession>
<evidence type="ECO:0000256" key="4">
    <source>
        <dbReference type="SAM" id="SignalP"/>
    </source>
</evidence>
<feature type="chain" id="PRO_5031342880" evidence="4">
    <location>
        <begin position="17"/>
        <end position="325"/>
    </location>
</feature>
<dbReference type="PROSITE" id="PS00639">
    <property type="entry name" value="THIOL_PROTEASE_HIS"/>
    <property type="match status" value="1"/>
</dbReference>
<name>A0A7S2CHC7_9STRA</name>
<organism evidence="7">
    <name type="scientific">Octactis speculum</name>
    <dbReference type="NCBI Taxonomy" id="3111310"/>
    <lineage>
        <taxon>Eukaryota</taxon>
        <taxon>Sar</taxon>
        <taxon>Stramenopiles</taxon>
        <taxon>Ochrophyta</taxon>
        <taxon>Dictyochophyceae</taxon>
        <taxon>Dictyochales</taxon>
        <taxon>Dictyochaceae</taxon>
        <taxon>Octactis</taxon>
    </lineage>
</organism>
<evidence type="ECO:0000256" key="3">
    <source>
        <dbReference type="ARBA" id="ARBA00023157"/>
    </source>
</evidence>
<keyword evidence="2" id="KW-0865">Zymogen</keyword>
<evidence type="ECO:0000256" key="1">
    <source>
        <dbReference type="ARBA" id="ARBA00008455"/>
    </source>
</evidence>
<gene>
    <name evidence="7" type="ORF">DSPE1174_LOCUS14791</name>
</gene>
<dbReference type="SMART" id="SM00848">
    <property type="entry name" value="Inhibitor_I29"/>
    <property type="match status" value="1"/>
</dbReference>
<comment type="similarity">
    <text evidence="1">Belongs to the peptidase C1 family.</text>
</comment>
<dbReference type="GO" id="GO:0006508">
    <property type="term" value="P:proteolysis"/>
    <property type="evidence" value="ECO:0007669"/>
    <property type="project" value="InterPro"/>
</dbReference>
<dbReference type="GO" id="GO:0008234">
    <property type="term" value="F:cysteine-type peptidase activity"/>
    <property type="evidence" value="ECO:0007669"/>
    <property type="project" value="InterPro"/>
</dbReference>
<feature type="domain" description="Peptidase C1A papain C-terminal" evidence="5">
    <location>
        <begin position="116"/>
        <end position="321"/>
    </location>
</feature>
<keyword evidence="4" id="KW-0732">Signal</keyword>
<dbReference type="Pfam" id="PF08246">
    <property type="entry name" value="Inhibitor_I29"/>
    <property type="match status" value="1"/>
</dbReference>
<dbReference type="CDD" id="cd02248">
    <property type="entry name" value="Peptidase_C1A"/>
    <property type="match status" value="1"/>
</dbReference>
<protein>
    <submittedName>
        <fullName evidence="7">Uncharacterized protein</fullName>
    </submittedName>
</protein>
<evidence type="ECO:0000259" key="6">
    <source>
        <dbReference type="SMART" id="SM00848"/>
    </source>
</evidence>